<comment type="caution">
    <text evidence="1">The sequence shown here is derived from an EMBL/GenBank/DDBJ whole genome shotgun (WGS) entry which is preliminary data.</text>
</comment>
<organism evidence="1 2">
    <name type="scientific">Dermatophagoides farinae</name>
    <name type="common">American house dust mite</name>
    <dbReference type="NCBI Taxonomy" id="6954"/>
    <lineage>
        <taxon>Eukaryota</taxon>
        <taxon>Metazoa</taxon>
        <taxon>Ecdysozoa</taxon>
        <taxon>Arthropoda</taxon>
        <taxon>Chelicerata</taxon>
        <taxon>Arachnida</taxon>
        <taxon>Acari</taxon>
        <taxon>Acariformes</taxon>
        <taxon>Sarcoptiformes</taxon>
        <taxon>Astigmata</taxon>
        <taxon>Psoroptidia</taxon>
        <taxon>Analgoidea</taxon>
        <taxon>Pyroglyphidae</taxon>
        <taxon>Dermatophagoidinae</taxon>
        <taxon>Dermatophagoides</taxon>
    </lineage>
</organism>
<evidence type="ECO:0000313" key="2">
    <source>
        <dbReference type="Proteomes" id="UP000790347"/>
    </source>
</evidence>
<keyword evidence="2" id="KW-1185">Reference proteome</keyword>
<evidence type="ECO:0000313" key="1">
    <source>
        <dbReference type="EMBL" id="KAH9527127.1"/>
    </source>
</evidence>
<dbReference type="EMBL" id="ASGP02000001">
    <property type="protein sequence ID" value="KAH9527127.1"/>
    <property type="molecule type" value="Genomic_DNA"/>
</dbReference>
<gene>
    <name evidence="1" type="ORF">DERF_001168</name>
</gene>
<accession>A0A922LAW8</accession>
<dbReference type="Proteomes" id="UP000790347">
    <property type="component" value="Unassembled WGS sequence"/>
</dbReference>
<dbReference type="AlphaFoldDB" id="A0A922LAW8"/>
<protein>
    <submittedName>
        <fullName evidence="1">Uncharacterized protein</fullName>
    </submittedName>
</protein>
<proteinExistence type="predicted"/>
<reference evidence="1" key="2">
    <citation type="journal article" date="2022" name="Res Sq">
        <title>Comparative Genomics Reveals Insights into the Divergent Evolution of Astigmatic Mites and Household Pest Adaptations.</title>
        <authorList>
            <person name="Xiong Q."/>
            <person name="Wan A.T.-Y."/>
            <person name="Liu X.-Y."/>
            <person name="Fung C.S.-H."/>
            <person name="Xiao X."/>
            <person name="Malainual N."/>
            <person name="Hou J."/>
            <person name="Wang L."/>
            <person name="Wang M."/>
            <person name="Yang K."/>
            <person name="Cui Y."/>
            <person name="Leung E."/>
            <person name="Nong W."/>
            <person name="Shin S.-K."/>
            <person name="Au S."/>
            <person name="Jeong K.Y."/>
            <person name="Chew F.T."/>
            <person name="Hui J."/>
            <person name="Leung T.F."/>
            <person name="Tungtrongchitr A."/>
            <person name="Zhong N."/>
            <person name="Liu Z."/>
            <person name="Tsui S."/>
        </authorList>
    </citation>
    <scope>NUCLEOTIDE SEQUENCE</scope>
    <source>
        <strain evidence="1">Derf</strain>
        <tissue evidence="1">Whole organism</tissue>
    </source>
</reference>
<reference evidence="1" key="1">
    <citation type="submission" date="2013-05" db="EMBL/GenBank/DDBJ databases">
        <authorList>
            <person name="Yim A.K.Y."/>
            <person name="Chan T.F."/>
            <person name="Ji K.M."/>
            <person name="Liu X.Y."/>
            <person name="Zhou J.W."/>
            <person name="Li R.Q."/>
            <person name="Yang K.Y."/>
            <person name="Li J."/>
            <person name="Li M."/>
            <person name="Law P.T.W."/>
            <person name="Wu Y.L."/>
            <person name="Cai Z.L."/>
            <person name="Qin H."/>
            <person name="Bao Y."/>
            <person name="Leung R.K.K."/>
            <person name="Ng P.K.S."/>
            <person name="Zou J."/>
            <person name="Zhong X.J."/>
            <person name="Ran P.X."/>
            <person name="Zhong N.S."/>
            <person name="Liu Z.G."/>
            <person name="Tsui S.K.W."/>
        </authorList>
    </citation>
    <scope>NUCLEOTIDE SEQUENCE</scope>
    <source>
        <strain evidence="1">Derf</strain>
        <tissue evidence="1">Whole organism</tissue>
    </source>
</reference>
<name>A0A922LAW8_DERFA</name>
<sequence>MNATIIDGHCLLVGWLAGCCCCSLEIGKVVCLFVQVGHKWMDNKDKMESKCQKEEKEVNGMEWIFGVKMIKKSSSFSIKQMMKNSCEFMIYNDDDDDDDDILGFTKL</sequence>